<name>A0A7M2WRJ2_9BACT</name>
<organism evidence="1 2">
    <name type="scientific">Humisphaera borealis</name>
    <dbReference type="NCBI Taxonomy" id="2807512"/>
    <lineage>
        <taxon>Bacteria</taxon>
        <taxon>Pseudomonadati</taxon>
        <taxon>Planctomycetota</taxon>
        <taxon>Phycisphaerae</taxon>
        <taxon>Tepidisphaerales</taxon>
        <taxon>Tepidisphaeraceae</taxon>
        <taxon>Humisphaera</taxon>
    </lineage>
</organism>
<evidence type="ECO:0008006" key="3">
    <source>
        <dbReference type="Google" id="ProtNLM"/>
    </source>
</evidence>
<dbReference type="RefSeq" id="WP_206291064.1">
    <property type="nucleotide sequence ID" value="NZ_CP063458.1"/>
</dbReference>
<proteinExistence type="predicted"/>
<evidence type="ECO:0000313" key="2">
    <source>
        <dbReference type="Proteomes" id="UP000593765"/>
    </source>
</evidence>
<reference evidence="1 2" key="1">
    <citation type="submission" date="2020-10" db="EMBL/GenBank/DDBJ databases">
        <title>Wide distribution of Phycisphaera-like planctomycetes from WD2101 soil group in peatlands and genome analysis of the first cultivated representative.</title>
        <authorList>
            <person name="Dedysh S.N."/>
            <person name="Beletsky A.V."/>
            <person name="Ivanova A."/>
            <person name="Kulichevskaya I.S."/>
            <person name="Suzina N.E."/>
            <person name="Philippov D.A."/>
            <person name="Rakitin A.L."/>
            <person name="Mardanov A.V."/>
            <person name="Ravin N.V."/>
        </authorList>
    </citation>
    <scope>NUCLEOTIDE SEQUENCE [LARGE SCALE GENOMIC DNA]</scope>
    <source>
        <strain evidence="1 2">M1803</strain>
    </source>
</reference>
<accession>A0A7M2WRJ2</accession>
<keyword evidence="2" id="KW-1185">Reference proteome</keyword>
<dbReference type="SUPFAM" id="SSF48452">
    <property type="entry name" value="TPR-like"/>
    <property type="match status" value="1"/>
</dbReference>
<dbReference type="InterPro" id="IPR011990">
    <property type="entry name" value="TPR-like_helical_dom_sf"/>
</dbReference>
<dbReference type="AlphaFoldDB" id="A0A7M2WRJ2"/>
<dbReference type="Gene3D" id="1.25.40.10">
    <property type="entry name" value="Tetratricopeptide repeat domain"/>
    <property type="match status" value="1"/>
</dbReference>
<dbReference type="KEGG" id="hbs:IPV69_17755"/>
<evidence type="ECO:0000313" key="1">
    <source>
        <dbReference type="EMBL" id="QOV88096.1"/>
    </source>
</evidence>
<dbReference type="EMBL" id="CP063458">
    <property type="protein sequence ID" value="QOV88096.1"/>
    <property type="molecule type" value="Genomic_DNA"/>
</dbReference>
<dbReference type="Proteomes" id="UP000593765">
    <property type="component" value="Chromosome"/>
</dbReference>
<gene>
    <name evidence="1" type="ORF">IPV69_17755</name>
</gene>
<protein>
    <recommendedName>
        <fullName evidence="3">Tetratricopeptide repeat protein</fullName>
    </recommendedName>
</protein>
<sequence length="118" mass="12789">MNLATFRKLLAIDPSDPLSRFGLGKKLFEAAGSDEAPDTAAALSEAVEHLSIANAREPGHLATYHFLSQALIRLDRKTEARDVLTRGIERASLVTEGMGRDLAPAMRQMLATLDEGPM</sequence>